<dbReference type="EMBL" id="JAVDQA010000001">
    <property type="protein sequence ID" value="MDR6299973.1"/>
    <property type="molecule type" value="Genomic_DNA"/>
</dbReference>
<organism evidence="1 2">
    <name type="scientific">Mesonia maritima</name>
    <dbReference type="NCBI Taxonomy" id="1793873"/>
    <lineage>
        <taxon>Bacteria</taxon>
        <taxon>Pseudomonadati</taxon>
        <taxon>Bacteroidota</taxon>
        <taxon>Flavobacteriia</taxon>
        <taxon>Flavobacteriales</taxon>
        <taxon>Flavobacteriaceae</taxon>
        <taxon>Mesonia</taxon>
    </lineage>
</organism>
<accession>A0ABU1K2Z3</accession>
<protein>
    <recommendedName>
        <fullName evidence="3">Lacal_2735 family protein</fullName>
    </recommendedName>
</protein>
<comment type="caution">
    <text evidence="1">The sequence shown here is derived from an EMBL/GenBank/DDBJ whole genome shotgun (WGS) entry which is preliminary data.</text>
</comment>
<gene>
    <name evidence="1" type="ORF">GGR31_000589</name>
</gene>
<evidence type="ECO:0000313" key="1">
    <source>
        <dbReference type="EMBL" id="MDR6299973.1"/>
    </source>
</evidence>
<evidence type="ECO:0000313" key="2">
    <source>
        <dbReference type="Proteomes" id="UP001257659"/>
    </source>
</evidence>
<dbReference type="Proteomes" id="UP001257659">
    <property type="component" value="Unassembled WGS sequence"/>
</dbReference>
<evidence type="ECO:0008006" key="3">
    <source>
        <dbReference type="Google" id="ProtNLM"/>
    </source>
</evidence>
<keyword evidence="2" id="KW-1185">Reference proteome</keyword>
<name>A0ABU1K2Z3_9FLAO</name>
<dbReference type="RefSeq" id="WP_228249742.1">
    <property type="nucleotide sequence ID" value="NZ_JAVDQA010000001.1"/>
</dbReference>
<reference evidence="1 2" key="1">
    <citation type="submission" date="2023-07" db="EMBL/GenBank/DDBJ databases">
        <title>Genomic Encyclopedia of Type Strains, Phase IV (KMG-IV): sequencing the most valuable type-strain genomes for metagenomic binning, comparative biology and taxonomic classification.</title>
        <authorList>
            <person name="Goeker M."/>
        </authorList>
    </citation>
    <scope>NUCLEOTIDE SEQUENCE [LARGE SCALE GENOMIC DNA]</scope>
    <source>
        <strain evidence="1 2">DSM 102814</strain>
    </source>
</reference>
<proteinExistence type="predicted"/>
<sequence>MKKELFKDYSMRLNMLDENIRKLAVKYAEKYYTINQFSREEALERSIVKAEMEMRNLNK</sequence>